<dbReference type="NCBIfam" id="TIGR01051">
    <property type="entry name" value="topA_bact"/>
    <property type="match status" value="1"/>
</dbReference>
<dbReference type="CDD" id="cd03363">
    <property type="entry name" value="TOPRIM_TopoIA_TopoI"/>
    <property type="match status" value="1"/>
</dbReference>
<dbReference type="InterPro" id="IPR013825">
    <property type="entry name" value="Topo_IA_cen_sub2"/>
</dbReference>
<dbReference type="GO" id="GO:0003917">
    <property type="term" value="F:DNA topoisomerase type I (single strand cut, ATP-independent) activity"/>
    <property type="evidence" value="ECO:0007669"/>
    <property type="project" value="UniProtKB-EC"/>
</dbReference>
<reference evidence="14 15" key="1">
    <citation type="journal article" date="2021" name="Nat. Commun.">
        <title>Reductive evolution and unique predatory mode in the CPR bacterium Vampirococcus lugosii.</title>
        <authorList>
            <person name="Moreira D."/>
            <person name="Zivanovic Y."/>
            <person name="Lopez-Archilla A.I."/>
            <person name="Iniesto M."/>
            <person name="Lopez-Garcia P."/>
        </authorList>
    </citation>
    <scope>NUCLEOTIDE SEQUENCE [LARGE SCALE GENOMIC DNA]</scope>
    <source>
        <strain evidence="14">Chiprana</strain>
    </source>
</reference>
<dbReference type="SMART" id="SM00493">
    <property type="entry name" value="TOPRIM"/>
    <property type="match status" value="1"/>
</dbReference>
<dbReference type="PROSITE" id="PS52039">
    <property type="entry name" value="TOPO_IA_2"/>
    <property type="match status" value="1"/>
</dbReference>
<dbReference type="Pfam" id="PF01396">
    <property type="entry name" value="Zn_ribbon_Top1"/>
    <property type="match status" value="3"/>
</dbReference>
<comment type="subunit">
    <text evidence="10">Monomer.</text>
</comment>
<dbReference type="RefSeq" id="WP_213348868.1">
    <property type="nucleotide sequence ID" value="NZ_JAEDAM010000021.1"/>
</dbReference>
<dbReference type="SMART" id="SM00437">
    <property type="entry name" value="TOP1Ac"/>
    <property type="match status" value="1"/>
</dbReference>
<dbReference type="InterPro" id="IPR000380">
    <property type="entry name" value="Topo_IA"/>
</dbReference>
<feature type="site" description="Interaction with DNA" evidence="10">
    <location>
        <position position="62"/>
    </location>
</feature>
<comment type="caution">
    <text evidence="14">The sequence shown here is derived from an EMBL/GenBank/DDBJ whole genome shotgun (WGS) entry which is preliminary data.</text>
</comment>
<dbReference type="Gene3D" id="1.10.460.10">
    <property type="entry name" value="Topoisomerase I, domain 2"/>
    <property type="match status" value="1"/>
</dbReference>
<dbReference type="Pfam" id="PF01131">
    <property type="entry name" value="Topoisom_bac"/>
    <property type="match status" value="1"/>
</dbReference>
<evidence type="ECO:0000256" key="8">
    <source>
        <dbReference type="ARBA" id="ARBA00023125"/>
    </source>
</evidence>
<dbReference type="InterPro" id="IPR006171">
    <property type="entry name" value="TOPRIM_dom"/>
</dbReference>
<dbReference type="InterPro" id="IPR023405">
    <property type="entry name" value="Topo_IA_core_domain"/>
</dbReference>
<dbReference type="PANTHER" id="PTHR42785:SF1">
    <property type="entry name" value="DNA TOPOISOMERASE"/>
    <property type="match status" value="1"/>
</dbReference>
<dbReference type="InterPro" id="IPR034149">
    <property type="entry name" value="TOPRIM_TopoI"/>
</dbReference>
<dbReference type="Gene3D" id="3.30.65.10">
    <property type="entry name" value="Bacterial Topoisomerase I, domain 1"/>
    <property type="match status" value="2"/>
</dbReference>
<keyword evidence="5" id="KW-0862">Zinc</keyword>
<comment type="function">
    <text evidence="10">Releases the supercoiling and torsional tension of DNA, which is introduced during the DNA replication and transcription, by transiently cleaving and rejoining one strand of the DNA duplex. Introduces a single-strand break via transesterification at a target site in duplex DNA. The scissile phosphodiester is attacked by the catalytic tyrosine of the enzyme, resulting in the formation of a DNA-(5'-phosphotyrosyl)-enzyme intermediate and the expulsion of a 3'-OH DNA strand. The free DNA strand then undergoes passage around the unbroken strand, thus removing DNA supercoils. Finally, in the religation step, the DNA 3'-OH attacks the covalent intermediate to expel the active-site tyrosine and restore the DNA phosphodiester backbone.</text>
</comment>
<evidence type="ECO:0000256" key="1">
    <source>
        <dbReference type="ARBA" id="ARBA00000213"/>
    </source>
</evidence>
<evidence type="ECO:0000256" key="6">
    <source>
        <dbReference type="ARBA" id="ARBA00022842"/>
    </source>
</evidence>
<dbReference type="SMART" id="SM00436">
    <property type="entry name" value="TOP1Bc"/>
    <property type="match status" value="1"/>
</dbReference>
<comment type="catalytic activity">
    <reaction evidence="1 10">
        <text>ATP-independent breakage of single-stranded DNA, followed by passage and rejoining.</text>
        <dbReference type="EC" id="5.6.2.1"/>
    </reaction>
</comment>
<feature type="site" description="Interaction with DNA" evidence="10">
    <location>
        <position position="340"/>
    </location>
</feature>
<evidence type="ECO:0000256" key="5">
    <source>
        <dbReference type="ARBA" id="ARBA00022833"/>
    </source>
</evidence>
<feature type="region of interest" description="Disordered" evidence="11">
    <location>
        <begin position="1"/>
        <end position="20"/>
    </location>
</feature>
<keyword evidence="15" id="KW-1185">Reference proteome</keyword>
<keyword evidence="6" id="KW-0460">Magnesium</keyword>
<evidence type="ECO:0000313" key="14">
    <source>
        <dbReference type="EMBL" id="MBS8121900.1"/>
    </source>
</evidence>
<dbReference type="PANTHER" id="PTHR42785">
    <property type="entry name" value="DNA TOPOISOMERASE, TYPE IA, CORE"/>
    <property type="match status" value="1"/>
</dbReference>
<dbReference type="InterPro" id="IPR005733">
    <property type="entry name" value="TopoI_bac-type"/>
</dbReference>
<dbReference type="Proteomes" id="UP000680365">
    <property type="component" value="Unassembled WGS sequence"/>
</dbReference>
<dbReference type="InterPro" id="IPR023406">
    <property type="entry name" value="Topo_IA_AS"/>
</dbReference>
<evidence type="ECO:0000256" key="4">
    <source>
        <dbReference type="ARBA" id="ARBA00022771"/>
    </source>
</evidence>
<organism evidence="14 15">
    <name type="scientific">Candidatus Vampirococcus lugosii</name>
    <dbReference type="NCBI Taxonomy" id="2789015"/>
    <lineage>
        <taxon>Bacteria</taxon>
        <taxon>Candidatus Absconditibacteriota</taxon>
        <taxon>Vampirococcus</taxon>
    </lineage>
</organism>
<accession>A0ABS5QL00</accession>
<feature type="active site" description="O-(5'-phospho-DNA)-tyrosine intermediate" evidence="10">
    <location>
        <position position="338"/>
    </location>
</feature>
<dbReference type="CDD" id="cd00186">
    <property type="entry name" value="TOP1Ac"/>
    <property type="match status" value="1"/>
</dbReference>
<dbReference type="InterPro" id="IPR013497">
    <property type="entry name" value="Topo_IA_cen"/>
</dbReference>
<evidence type="ECO:0000256" key="9">
    <source>
        <dbReference type="ARBA" id="ARBA00023235"/>
    </source>
</evidence>
<keyword evidence="9 10" id="KW-0413">Isomerase</keyword>
<evidence type="ECO:0000259" key="13">
    <source>
        <dbReference type="PROSITE" id="PS52039"/>
    </source>
</evidence>
<evidence type="ECO:0000256" key="2">
    <source>
        <dbReference type="ARBA" id="ARBA00009446"/>
    </source>
</evidence>
<feature type="region of interest" description="Interaction with DNA" evidence="10">
    <location>
        <begin position="192"/>
        <end position="197"/>
    </location>
</feature>
<keyword evidence="4" id="KW-0863">Zinc-finger</keyword>
<name>A0ABS5QL00_9BACT</name>
<evidence type="ECO:0000259" key="12">
    <source>
        <dbReference type="PROSITE" id="PS50880"/>
    </source>
</evidence>
<proteinExistence type="inferred from homology"/>
<dbReference type="InterPro" id="IPR003601">
    <property type="entry name" value="Topo_IA_2"/>
</dbReference>
<dbReference type="SUPFAM" id="SSF57783">
    <property type="entry name" value="Zinc beta-ribbon"/>
    <property type="match status" value="1"/>
</dbReference>
<feature type="site" description="Interaction with DNA" evidence="10">
    <location>
        <position position="184"/>
    </location>
</feature>
<feature type="site" description="Interaction with DNA" evidence="10">
    <location>
        <position position="172"/>
    </location>
</feature>
<protein>
    <recommendedName>
        <fullName evidence="10">DNA topoisomerase 1</fullName>
        <ecNumber evidence="10">5.6.2.1</ecNumber>
    </recommendedName>
    <alternativeName>
        <fullName evidence="10">DNA topoisomerase I</fullName>
    </alternativeName>
</protein>
<feature type="site" description="Interaction with DNA" evidence="10">
    <location>
        <position position="169"/>
    </location>
</feature>
<keyword evidence="7 10" id="KW-0799">Topoisomerase</keyword>
<evidence type="ECO:0000256" key="3">
    <source>
        <dbReference type="ARBA" id="ARBA00022723"/>
    </source>
</evidence>
<dbReference type="InterPro" id="IPR013826">
    <property type="entry name" value="Topo_IA_cen_sub3"/>
</dbReference>
<dbReference type="InterPro" id="IPR013824">
    <property type="entry name" value="Topo_IA_cen_sub1"/>
</dbReference>
<dbReference type="Pfam" id="PF01751">
    <property type="entry name" value="Toprim"/>
    <property type="match status" value="1"/>
</dbReference>
<dbReference type="Gene3D" id="3.40.50.140">
    <property type="match status" value="1"/>
</dbReference>
<dbReference type="PRINTS" id="PR00417">
    <property type="entry name" value="PRTPISMRASEI"/>
</dbReference>
<dbReference type="PROSITE" id="PS50880">
    <property type="entry name" value="TOPRIM"/>
    <property type="match status" value="1"/>
</dbReference>
<dbReference type="HAMAP" id="MF_00952">
    <property type="entry name" value="Topoisom_1_prok"/>
    <property type="match status" value="1"/>
</dbReference>
<dbReference type="InterPro" id="IPR013498">
    <property type="entry name" value="Topo_IA_Znf"/>
</dbReference>
<keyword evidence="3" id="KW-0479">Metal-binding</keyword>
<dbReference type="SUPFAM" id="SSF56712">
    <property type="entry name" value="Prokaryotic type I DNA topoisomerase"/>
    <property type="match status" value="1"/>
</dbReference>
<evidence type="ECO:0000313" key="15">
    <source>
        <dbReference type="Proteomes" id="UP000680365"/>
    </source>
</evidence>
<feature type="site" description="Interaction with DNA" evidence="10">
    <location>
        <position position="168"/>
    </location>
</feature>
<dbReference type="InterPro" id="IPR003602">
    <property type="entry name" value="Topo_IA_DNA-bd_dom"/>
</dbReference>
<comment type="caution">
    <text evidence="10">Lacks conserved residue(s) required for the propagation of feature annotation.</text>
</comment>
<dbReference type="Gene3D" id="1.10.290.10">
    <property type="entry name" value="Topoisomerase I, domain 4"/>
    <property type="match status" value="1"/>
</dbReference>
<dbReference type="EMBL" id="JAEDAM010000021">
    <property type="protein sequence ID" value="MBS8121900.1"/>
    <property type="molecule type" value="Genomic_DNA"/>
</dbReference>
<feature type="domain" description="Toprim" evidence="12">
    <location>
        <begin position="32"/>
        <end position="142"/>
    </location>
</feature>
<evidence type="ECO:0000256" key="10">
    <source>
        <dbReference type="HAMAP-Rule" id="MF_00952"/>
    </source>
</evidence>
<feature type="domain" description="Topo IA-type catalytic" evidence="13">
    <location>
        <begin position="158"/>
        <end position="598"/>
    </location>
</feature>
<gene>
    <name evidence="10" type="primary">topA</name>
    <name evidence="14" type="ORF">VAMP_36n175</name>
</gene>
<dbReference type="InterPro" id="IPR028612">
    <property type="entry name" value="Topoisom_1_IA"/>
</dbReference>
<evidence type="ECO:0000256" key="7">
    <source>
        <dbReference type="ARBA" id="ARBA00023029"/>
    </source>
</evidence>
<sequence>MPKSTKKNNKTTTKKTSTKTTKKKIIANSYGKNLVIVESPAKSKTIKKFLGNDYEIVASMGHIIDLPKKGIGIDIENNFETTYEVMPDKKKTVTELKKLAKNYEKVWLATDEDREGEAIAWHLLTALKLKLKDTPRIVFHEITKDALQNAIDNPRQVDIDLVNSQQARRVLDRLVGFKVSPVLWKKVKRGLSAGRVQSVAVKLVIEKENEIKSFEPEESWKIVTDFEGQEGLIAQLDKIKNKKIKLLNEKDVDKSLTNLDLKKPKESKDKKTGNKVLNYKSGIDFELINIKKTKSKKNPQAPFITSTLQQQASNKFGWGVKQVMMVAQKLYENGYITYMRTDSCNLSKQAIGACKGFIQDKYGENYVKTRQFKTKGSSAQEAHEAIRPTNIKKSPDETSLASKEKMLYQLIWIRTIASQMSEAIAENITYEFSPEKDKDQIWLSKGQTIYFDGFYRIYKDFLGSYPSNEEILPSLNKGKTLNSKLISAYQQFTKPPSRYTESSLVKKMEELGIGRPSTYAPTIGTIIDRGYVDKDEAKKLFPTEIAFVVNKFLEKQFGNLMDYKFTAKMEKDLDKVSHGEKDWKKLMKDFWTKFEKELKNADNAEAEQMIVGEKCPECGNELVYKFSKMGKFIGCSNYPDCKYIRQSEEEKSKLDSLKEKFEGKPCPEGGTIVVKIGRFGPFLASSEYPEVKWIGKIPDEKIEKLEEKYGGETCDKCGEGKMMVKKSKRGPFLACNKYPDCKNAKPLPKSNK</sequence>
<feature type="site" description="Interaction with DNA" evidence="10">
    <location>
        <position position="529"/>
    </location>
</feature>
<dbReference type="EC" id="5.6.2.1" evidence="10"/>
<keyword evidence="8 10" id="KW-0238">DNA-binding</keyword>
<evidence type="ECO:0000256" key="11">
    <source>
        <dbReference type="SAM" id="MobiDB-lite"/>
    </source>
</evidence>
<dbReference type="PROSITE" id="PS00396">
    <property type="entry name" value="TOPO_IA_1"/>
    <property type="match status" value="1"/>
</dbReference>
<comment type="similarity">
    <text evidence="2 10">Belongs to the type IA topoisomerase family.</text>
</comment>
<dbReference type="Gene3D" id="2.70.20.10">
    <property type="entry name" value="Topoisomerase I, domain 3"/>
    <property type="match status" value="1"/>
</dbReference>